<dbReference type="PANTHER" id="PTHR45974">
    <property type="entry name" value="RECEPTOR-LIKE PROTEIN 55"/>
    <property type="match status" value="1"/>
</dbReference>
<gene>
    <name evidence="21" type="ORF">TIFTF001_009825</name>
</gene>
<evidence type="ECO:0000256" key="9">
    <source>
        <dbReference type="ARBA" id="ARBA00022737"/>
    </source>
</evidence>
<dbReference type="Proteomes" id="UP001187192">
    <property type="component" value="Unassembled WGS sequence"/>
</dbReference>
<keyword evidence="11" id="KW-0418">Kinase</keyword>
<dbReference type="Pfam" id="PF08263">
    <property type="entry name" value="LRRNT_2"/>
    <property type="match status" value="1"/>
</dbReference>
<keyword evidence="13 18" id="KW-1133">Transmembrane helix</keyword>
<dbReference type="PROSITE" id="PS00108">
    <property type="entry name" value="PROTEIN_KINASE_ST"/>
    <property type="match status" value="1"/>
</dbReference>
<evidence type="ECO:0000256" key="8">
    <source>
        <dbReference type="ARBA" id="ARBA00022729"/>
    </source>
</evidence>
<evidence type="ECO:0000256" key="13">
    <source>
        <dbReference type="ARBA" id="ARBA00022989"/>
    </source>
</evidence>
<dbReference type="PROSITE" id="PS50011">
    <property type="entry name" value="PROTEIN_KINASE_DOM"/>
    <property type="match status" value="1"/>
</dbReference>
<dbReference type="GO" id="GO:0005524">
    <property type="term" value="F:ATP binding"/>
    <property type="evidence" value="ECO:0007669"/>
    <property type="project" value="UniProtKB-UniRule"/>
</dbReference>
<dbReference type="Gene3D" id="1.10.510.10">
    <property type="entry name" value="Transferase(Phosphotransferase) domain 1"/>
    <property type="match status" value="1"/>
</dbReference>
<keyword evidence="8 19" id="KW-0732">Signal</keyword>
<evidence type="ECO:0000256" key="18">
    <source>
        <dbReference type="SAM" id="Phobius"/>
    </source>
</evidence>
<evidence type="ECO:0000256" key="15">
    <source>
        <dbReference type="ARBA" id="ARBA00023170"/>
    </source>
</evidence>
<dbReference type="InterPro" id="IPR013210">
    <property type="entry name" value="LRR_N_plant-typ"/>
</dbReference>
<evidence type="ECO:0000313" key="21">
    <source>
        <dbReference type="EMBL" id="GMN40603.1"/>
    </source>
</evidence>
<keyword evidence="16" id="KW-0325">Glycoprotein</keyword>
<dbReference type="Gene3D" id="3.80.10.10">
    <property type="entry name" value="Ribonuclease Inhibitor"/>
    <property type="match status" value="1"/>
</dbReference>
<evidence type="ECO:0000256" key="5">
    <source>
        <dbReference type="ARBA" id="ARBA00022614"/>
    </source>
</evidence>
<dbReference type="PANTHER" id="PTHR45974:SF23">
    <property type="entry name" value="PROTEIN KINASE DOMAIN-CONTAINING PROTEIN"/>
    <property type="match status" value="1"/>
</dbReference>
<dbReference type="InterPro" id="IPR000719">
    <property type="entry name" value="Prot_kinase_dom"/>
</dbReference>
<protein>
    <recommendedName>
        <fullName evidence="3">non-specific serine/threonine protein kinase</fullName>
        <ecNumber evidence="3">2.7.11.1</ecNumber>
    </recommendedName>
</protein>
<dbReference type="FunFam" id="3.80.10.10:FF:000129">
    <property type="entry name" value="Leucine-rich repeat receptor-like kinase"/>
    <property type="match status" value="1"/>
</dbReference>
<dbReference type="FunFam" id="1.10.510.10:FF:000453">
    <property type="entry name" value="LRR receptor-like serine/threonine-protein kinase HSL2"/>
    <property type="match status" value="1"/>
</dbReference>
<dbReference type="GO" id="GO:0004674">
    <property type="term" value="F:protein serine/threonine kinase activity"/>
    <property type="evidence" value="ECO:0007669"/>
    <property type="project" value="UniProtKB-KW"/>
</dbReference>
<keyword evidence="22" id="KW-1185">Reference proteome</keyword>
<dbReference type="InterPro" id="IPR008271">
    <property type="entry name" value="Ser/Thr_kinase_AS"/>
</dbReference>
<feature type="binding site" evidence="17">
    <location>
        <position position="627"/>
    </location>
    <ligand>
        <name>ATP</name>
        <dbReference type="ChEBI" id="CHEBI:30616"/>
    </ligand>
</feature>
<evidence type="ECO:0000256" key="3">
    <source>
        <dbReference type="ARBA" id="ARBA00012513"/>
    </source>
</evidence>
<dbReference type="AlphaFoldDB" id="A0AA88A7K0"/>
<reference evidence="21" key="1">
    <citation type="submission" date="2023-07" db="EMBL/GenBank/DDBJ databases">
        <title>draft genome sequence of fig (Ficus carica).</title>
        <authorList>
            <person name="Takahashi T."/>
            <person name="Nishimura K."/>
        </authorList>
    </citation>
    <scope>NUCLEOTIDE SEQUENCE</scope>
</reference>
<keyword evidence="5" id="KW-0433">Leucine-rich repeat</keyword>
<dbReference type="SUPFAM" id="SSF52058">
    <property type="entry name" value="L domain-like"/>
    <property type="match status" value="1"/>
</dbReference>
<dbReference type="CDD" id="cd14066">
    <property type="entry name" value="STKc_IRAK"/>
    <property type="match status" value="1"/>
</dbReference>
<evidence type="ECO:0000256" key="11">
    <source>
        <dbReference type="ARBA" id="ARBA00022777"/>
    </source>
</evidence>
<evidence type="ECO:0000256" key="1">
    <source>
        <dbReference type="ARBA" id="ARBA00004479"/>
    </source>
</evidence>
<organism evidence="21 22">
    <name type="scientific">Ficus carica</name>
    <name type="common">Common fig</name>
    <dbReference type="NCBI Taxonomy" id="3494"/>
    <lineage>
        <taxon>Eukaryota</taxon>
        <taxon>Viridiplantae</taxon>
        <taxon>Streptophyta</taxon>
        <taxon>Embryophyta</taxon>
        <taxon>Tracheophyta</taxon>
        <taxon>Spermatophyta</taxon>
        <taxon>Magnoliopsida</taxon>
        <taxon>eudicotyledons</taxon>
        <taxon>Gunneridae</taxon>
        <taxon>Pentapetalae</taxon>
        <taxon>rosids</taxon>
        <taxon>fabids</taxon>
        <taxon>Rosales</taxon>
        <taxon>Moraceae</taxon>
        <taxon>Ficeae</taxon>
        <taxon>Ficus</taxon>
    </lineage>
</organism>
<sequence>MMTTRIFSCGVILVWFLCRSTLLVTALLTHPGEVAALKAVRRELEDPLGRLNWTKKDPCTSKWIGVFCNLDREDGYLHVLELRLLNMNLSGKLSPELGQFTHMVVLNFARNNISGSIPKSIGNMTSLWLLLLSENKISGPLPDELGYLPNITMFQLDLNYISGPIPKSFANLPNVQHFHMNDNSISGQIPPELSKLPNLVHFLLDNNNLSGYLPAELSQMPNIKIFQVNNNNFSGTEIPDSYRNMTKLWKLSLRNCGLKGSIPDFSGIRGLHYLDLSANRLTGSIPTNKLSENMTTMSLENNLLSGTIPSTFWQNITFGADTVLSLNLQNNLLSNLSGSLYPPPNVTIKLQGNPVCDRLTELGIVRFCVPDGGGDVQESPGNSNSSFSGCNPPSCPQFYDHVTGSPNPCFCAAPLGVELRLISPSISDFAPYKVLFVSYWTSSLGVSLYQLVIDSFQWQEGPAIRLFLKIFPQYGNDSNTFNGSELQRVMDKLATFSFPGNDIFGPYNLLSFTLNGPYKDVVIVHSGSGMSKGSLIGIALGAFSCGVLVFLAVAFVLSKRNPKLIEKFAKKKHGGKTSYKVEDVKGFSFSELETVTNGFNITSQIGQGGYGKVYKGILVDGTVVAVKRAQQGSLQHEKEFFTEIELLSRVHHRNLVSLVGYCDEEGEQMLVYEFMANGSLHSLLSAKFRSSLSFAKRMNIALDSAKGVLYLHTEADPPIIHRDIKASNILLDSKFTAKVSDFGISRLAPVSDTKGMEASHVSTVVKGTPGYLDPEYFLTHKLTEKSDVYSLGIVFLELLTGMPAISHGRNIVREVLAACQAGAMFSIIDRDMGSYNTECVKKFMQLALKCCEDEMIARPTMPEVVRELENLCSMPLQSDANQSDQSNASSSGTSGLTPASLYYERNTCASTDNYVGSNLDSGVFPHIKPR</sequence>
<dbReference type="FunFam" id="3.80.10.10:FF:000383">
    <property type="entry name" value="Leucine-rich repeat receptor protein kinase EMS1"/>
    <property type="match status" value="1"/>
</dbReference>
<dbReference type="InterPro" id="IPR011009">
    <property type="entry name" value="Kinase-like_dom_sf"/>
</dbReference>
<evidence type="ECO:0000256" key="14">
    <source>
        <dbReference type="ARBA" id="ARBA00023136"/>
    </source>
</evidence>
<dbReference type="PROSITE" id="PS00107">
    <property type="entry name" value="PROTEIN_KINASE_ATP"/>
    <property type="match status" value="1"/>
</dbReference>
<feature type="domain" description="Protein kinase" evidence="20">
    <location>
        <begin position="599"/>
        <end position="871"/>
    </location>
</feature>
<dbReference type="EMBL" id="BTGU01000011">
    <property type="protein sequence ID" value="GMN40603.1"/>
    <property type="molecule type" value="Genomic_DNA"/>
</dbReference>
<evidence type="ECO:0000256" key="7">
    <source>
        <dbReference type="ARBA" id="ARBA00022692"/>
    </source>
</evidence>
<dbReference type="GO" id="GO:0016020">
    <property type="term" value="C:membrane"/>
    <property type="evidence" value="ECO:0007669"/>
    <property type="project" value="UniProtKB-SubCell"/>
</dbReference>
<accession>A0AA88A7K0</accession>
<dbReference type="InterPro" id="IPR017441">
    <property type="entry name" value="Protein_kinase_ATP_BS"/>
</dbReference>
<keyword evidence="15" id="KW-0675">Receptor</keyword>
<feature type="transmembrane region" description="Helical" evidence="18">
    <location>
        <begin position="535"/>
        <end position="557"/>
    </location>
</feature>
<feature type="signal peptide" evidence="19">
    <location>
        <begin position="1"/>
        <end position="36"/>
    </location>
</feature>
<evidence type="ECO:0000256" key="10">
    <source>
        <dbReference type="ARBA" id="ARBA00022741"/>
    </source>
</evidence>
<proteinExistence type="inferred from homology"/>
<dbReference type="Gene3D" id="3.30.200.20">
    <property type="entry name" value="Phosphorylase Kinase, domain 1"/>
    <property type="match status" value="1"/>
</dbReference>
<evidence type="ECO:0000256" key="4">
    <source>
        <dbReference type="ARBA" id="ARBA00022527"/>
    </source>
</evidence>
<keyword evidence="10 17" id="KW-0547">Nucleotide-binding</keyword>
<evidence type="ECO:0000256" key="16">
    <source>
        <dbReference type="ARBA" id="ARBA00023180"/>
    </source>
</evidence>
<name>A0AA88A7K0_FICCA</name>
<feature type="chain" id="PRO_5041707272" description="non-specific serine/threonine protein kinase" evidence="19">
    <location>
        <begin position="37"/>
        <end position="930"/>
    </location>
</feature>
<comment type="subcellular location">
    <subcellularLocation>
        <location evidence="1">Membrane</location>
        <topology evidence="1">Single-pass type I membrane protein</topology>
    </subcellularLocation>
</comment>
<keyword evidence="4" id="KW-0723">Serine/threonine-protein kinase</keyword>
<evidence type="ECO:0000259" key="20">
    <source>
        <dbReference type="PROSITE" id="PS50011"/>
    </source>
</evidence>
<evidence type="ECO:0000256" key="12">
    <source>
        <dbReference type="ARBA" id="ARBA00022840"/>
    </source>
</evidence>
<dbReference type="Pfam" id="PF00560">
    <property type="entry name" value="LRR_1"/>
    <property type="match status" value="3"/>
</dbReference>
<comment type="caution">
    <text evidence="21">The sequence shown here is derived from an EMBL/GenBank/DDBJ whole genome shotgun (WGS) entry which is preliminary data.</text>
</comment>
<keyword evidence="6" id="KW-0808">Transferase</keyword>
<evidence type="ECO:0000256" key="6">
    <source>
        <dbReference type="ARBA" id="ARBA00022679"/>
    </source>
</evidence>
<evidence type="ECO:0000313" key="22">
    <source>
        <dbReference type="Proteomes" id="UP001187192"/>
    </source>
</evidence>
<dbReference type="Pfam" id="PF00069">
    <property type="entry name" value="Pkinase"/>
    <property type="match status" value="1"/>
</dbReference>
<evidence type="ECO:0000256" key="19">
    <source>
        <dbReference type="SAM" id="SignalP"/>
    </source>
</evidence>
<dbReference type="SUPFAM" id="SSF56112">
    <property type="entry name" value="Protein kinase-like (PK-like)"/>
    <property type="match status" value="1"/>
</dbReference>
<comment type="similarity">
    <text evidence="2">Belongs to the protein kinase superfamily. Ser/Thr protein kinase family.</text>
</comment>
<keyword evidence="9" id="KW-0677">Repeat</keyword>
<dbReference type="EC" id="2.7.11.1" evidence="3"/>
<evidence type="ECO:0000256" key="2">
    <source>
        <dbReference type="ARBA" id="ARBA00008684"/>
    </source>
</evidence>
<keyword evidence="7 18" id="KW-0812">Transmembrane</keyword>
<evidence type="ECO:0000256" key="17">
    <source>
        <dbReference type="PROSITE-ProRule" id="PRU10141"/>
    </source>
</evidence>
<dbReference type="SMART" id="SM00220">
    <property type="entry name" value="S_TKc"/>
    <property type="match status" value="1"/>
</dbReference>
<keyword evidence="14 18" id="KW-0472">Membrane</keyword>
<dbReference type="FunFam" id="3.30.200.20:FF:000328">
    <property type="entry name" value="Leucine-rich repeat protein kinase family protein"/>
    <property type="match status" value="1"/>
</dbReference>
<dbReference type="InterPro" id="IPR001611">
    <property type="entry name" value="Leu-rich_rpt"/>
</dbReference>
<keyword evidence="12 17" id="KW-0067">ATP-binding</keyword>
<dbReference type="InterPro" id="IPR032675">
    <property type="entry name" value="LRR_dom_sf"/>
</dbReference>